<dbReference type="Pfam" id="PF11929">
    <property type="entry name" value="DUF3447"/>
    <property type="match status" value="1"/>
</dbReference>
<reference evidence="3" key="2">
    <citation type="journal article" date="2007" name="Science">
        <title>Draft genome sequence of the sexually transmitted pathogen Trichomonas vaginalis.</title>
        <authorList>
            <person name="Carlton J.M."/>
            <person name="Hirt R.P."/>
            <person name="Silva J.C."/>
            <person name="Delcher A.L."/>
            <person name="Schatz M."/>
            <person name="Zhao Q."/>
            <person name="Wortman J.R."/>
            <person name="Bidwell S.L."/>
            <person name="Alsmark U.C.M."/>
            <person name="Besteiro S."/>
            <person name="Sicheritz-Ponten T."/>
            <person name="Noel C.J."/>
            <person name="Dacks J.B."/>
            <person name="Foster P.G."/>
            <person name="Simillion C."/>
            <person name="Van de Peer Y."/>
            <person name="Miranda-Saavedra D."/>
            <person name="Barton G.J."/>
            <person name="Westrop G.D."/>
            <person name="Mueller S."/>
            <person name="Dessi D."/>
            <person name="Fiori P.L."/>
            <person name="Ren Q."/>
            <person name="Paulsen I."/>
            <person name="Zhang H."/>
            <person name="Bastida-Corcuera F.D."/>
            <person name="Simoes-Barbosa A."/>
            <person name="Brown M.T."/>
            <person name="Hayes R.D."/>
            <person name="Mukherjee M."/>
            <person name="Okumura C.Y."/>
            <person name="Schneider R."/>
            <person name="Smith A.J."/>
            <person name="Vanacova S."/>
            <person name="Villalvazo M."/>
            <person name="Haas B.J."/>
            <person name="Pertea M."/>
            <person name="Feldblyum T.V."/>
            <person name="Utterback T.R."/>
            <person name="Shu C.L."/>
            <person name="Osoegawa K."/>
            <person name="de Jong P.J."/>
            <person name="Hrdy I."/>
            <person name="Horvathova L."/>
            <person name="Zubacova Z."/>
            <person name="Dolezal P."/>
            <person name="Malik S.B."/>
            <person name="Logsdon J.M. Jr."/>
            <person name="Henze K."/>
            <person name="Gupta A."/>
            <person name="Wang C.C."/>
            <person name="Dunne R.L."/>
            <person name="Upcroft J.A."/>
            <person name="Upcroft P."/>
            <person name="White O."/>
            <person name="Salzberg S.L."/>
            <person name="Tang P."/>
            <person name="Chiu C.-H."/>
            <person name="Lee Y.-S."/>
            <person name="Embley T.M."/>
            <person name="Coombs G.H."/>
            <person name="Mottram J.C."/>
            <person name="Tachezy J."/>
            <person name="Fraser-Liggett C.M."/>
            <person name="Johnson P.J."/>
        </authorList>
    </citation>
    <scope>NUCLEOTIDE SEQUENCE [LARGE SCALE GENOMIC DNA]</scope>
    <source>
        <strain evidence="3">G3</strain>
    </source>
</reference>
<sequence length="492" mass="55393">MIPYNNYYTKSYLKLIELISNEYQVKGINHIPKLIFCDKLDSYGLIKKSWENPVFHTDTIYRAIMDNDKERFISFTEREGFDEDQSLTSKLFPQSNYTELSLLELCCYYGAVDCFKLLRTKFKSEITRRCLEFSFLGRNQEILSECLKYQNPSLTCKFYAIISHNIDIVTFLMNEYEKCINLHFCMQYNNLESFFVDFDQTNNSNSCFINSAIFDIPSICEYFLSNGANVNAESLFGALCIAVDNNCKNVAEFLISRGANVNQKDGAHGITALHIAAENNSKETAEVLISHGANINQKDDNGKSALHIAAKNNCKETAELLLVHGANVNEKDKYGETALHHAIGRSETIELLLVHGANVNEKDNNGRTALLKAAGRNKKKIVELLLLHGANINEKDEEGNTVLHEAAAGLGSKEIIEFLLVHGANVNERNEEGRTVLHLAARFDYKELAELLILHGANINEKDKNGKTALHEAANITRNKTDELLISYGASY</sequence>
<name>A2EEQ7_TRIV3</name>
<evidence type="ECO:0000259" key="2">
    <source>
        <dbReference type="Pfam" id="PF11929"/>
    </source>
</evidence>
<feature type="domain" description="DUF3447" evidence="2">
    <location>
        <begin position="122"/>
        <end position="196"/>
    </location>
</feature>
<feature type="repeat" description="ANK" evidence="1">
    <location>
        <begin position="301"/>
        <end position="333"/>
    </location>
</feature>
<dbReference type="InParanoid" id="A2EEQ7"/>
<dbReference type="PROSITE" id="PS50088">
    <property type="entry name" value="ANK_REPEAT"/>
    <property type="match status" value="7"/>
</dbReference>
<dbReference type="InterPro" id="IPR002110">
    <property type="entry name" value="Ankyrin_rpt"/>
</dbReference>
<dbReference type="SMART" id="SM00248">
    <property type="entry name" value="ANK"/>
    <property type="match status" value="11"/>
</dbReference>
<gene>
    <name evidence="3" type="ORF">TVAG_050980</name>
</gene>
<keyword evidence="1" id="KW-0040">ANK repeat</keyword>
<dbReference type="PANTHER" id="PTHR24182">
    <property type="entry name" value="ANKYRIN REPEAT AND SOCS BOX CONTAINING 4"/>
    <property type="match status" value="1"/>
</dbReference>
<dbReference type="InterPro" id="IPR020683">
    <property type="entry name" value="DUF3447"/>
</dbReference>
<feature type="repeat" description="ANK" evidence="1">
    <location>
        <begin position="268"/>
        <end position="300"/>
    </location>
</feature>
<dbReference type="PANTHER" id="PTHR24182:SF13">
    <property type="entry name" value="LD18443P"/>
    <property type="match status" value="1"/>
</dbReference>
<evidence type="ECO:0000256" key="1">
    <source>
        <dbReference type="PROSITE-ProRule" id="PRU00023"/>
    </source>
</evidence>
<dbReference type="InterPro" id="IPR036770">
    <property type="entry name" value="Ankyrin_rpt-contain_sf"/>
</dbReference>
<dbReference type="STRING" id="5722.A2EEQ7"/>
<dbReference type="Gene3D" id="1.25.40.20">
    <property type="entry name" value="Ankyrin repeat-containing domain"/>
    <property type="match status" value="3"/>
</dbReference>
<dbReference type="PROSITE" id="PS50297">
    <property type="entry name" value="ANK_REP_REGION"/>
    <property type="match status" value="6"/>
</dbReference>
<feature type="repeat" description="ANK" evidence="1">
    <location>
        <begin position="432"/>
        <end position="464"/>
    </location>
</feature>
<dbReference type="Pfam" id="PF00023">
    <property type="entry name" value="Ank"/>
    <property type="match status" value="1"/>
</dbReference>
<accession>A2EEQ7</accession>
<proteinExistence type="predicted"/>
<evidence type="ECO:0000313" key="3">
    <source>
        <dbReference type="EMBL" id="EAY08863.1"/>
    </source>
</evidence>
<dbReference type="eggNOG" id="KOG4177">
    <property type="taxonomic scope" value="Eukaryota"/>
</dbReference>
<dbReference type="KEGG" id="tva:4766772"/>
<dbReference type="AlphaFoldDB" id="A2EEQ7"/>
<dbReference type="SMR" id="A2EEQ7"/>
<protein>
    <submittedName>
        <fullName evidence="3">Ankyrin repeat protein, putative</fullName>
    </submittedName>
</protein>
<feature type="repeat" description="ANK" evidence="1">
    <location>
        <begin position="334"/>
        <end position="364"/>
    </location>
</feature>
<dbReference type="RefSeq" id="XP_001321086.1">
    <property type="nucleotide sequence ID" value="XM_001321051.1"/>
</dbReference>
<feature type="repeat" description="ANK" evidence="1">
    <location>
        <begin position="365"/>
        <end position="397"/>
    </location>
</feature>
<dbReference type="Proteomes" id="UP000001542">
    <property type="component" value="Unassembled WGS sequence"/>
</dbReference>
<dbReference type="EMBL" id="DS113369">
    <property type="protein sequence ID" value="EAY08863.1"/>
    <property type="molecule type" value="Genomic_DNA"/>
</dbReference>
<dbReference type="VEuPathDB" id="TrichDB:TVAG_050980"/>
<dbReference type="PRINTS" id="PR01415">
    <property type="entry name" value="ANKYRIN"/>
</dbReference>
<dbReference type="VEuPathDB" id="TrichDB:TVAGG3_0981930"/>
<dbReference type="OrthoDB" id="5314041at2759"/>
<dbReference type="SUPFAM" id="SSF48403">
    <property type="entry name" value="Ankyrin repeat"/>
    <property type="match status" value="2"/>
</dbReference>
<dbReference type="Pfam" id="PF12796">
    <property type="entry name" value="Ank_2"/>
    <property type="match status" value="2"/>
</dbReference>
<organism evidence="3 4">
    <name type="scientific">Trichomonas vaginalis (strain ATCC PRA-98 / G3)</name>
    <dbReference type="NCBI Taxonomy" id="412133"/>
    <lineage>
        <taxon>Eukaryota</taxon>
        <taxon>Metamonada</taxon>
        <taxon>Parabasalia</taxon>
        <taxon>Trichomonadida</taxon>
        <taxon>Trichomonadidae</taxon>
        <taxon>Trichomonas</taxon>
    </lineage>
</organism>
<keyword evidence="4" id="KW-1185">Reference proteome</keyword>
<feature type="repeat" description="ANK" evidence="1">
    <location>
        <begin position="465"/>
        <end position="492"/>
    </location>
</feature>
<feature type="repeat" description="ANK" evidence="1">
    <location>
        <begin position="398"/>
        <end position="431"/>
    </location>
</feature>
<reference evidence="3" key="1">
    <citation type="submission" date="2006-10" db="EMBL/GenBank/DDBJ databases">
        <authorList>
            <person name="Amadeo P."/>
            <person name="Zhao Q."/>
            <person name="Wortman J."/>
            <person name="Fraser-Liggett C."/>
            <person name="Carlton J."/>
        </authorList>
    </citation>
    <scope>NUCLEOTIDE SEQUENCE</scope>
    <source>
        <strain evidence="3">G3</strain>
    </source>
</reference>
<evidence type="ECO:0000313" key="4">
    <source>
        <dbReference type="Proteomes" id="UP000001542"/>
    </source>
</evidence>